<name>A0A645IUF2_9ZZZZ</name>
<organism evidence="1">
    <name type="scientific">bioreactor metagenome</name>
    <dbReference type="NCBI Taxonomy" id="1076179"/>
    <lineage>
        <taxon>unclassified sequences</taxon>
        <taxon>metagenomes</taxon>
        <taxon>ecological metagenomes</taxon>
    </lineage>
</organism>
<gene>
    <name evidence="1" type="ORF">SDC9_201708</name>
</gene>
<evidence type="ECO:0000313" key="1">
    <source>
        <dbReference type="EMBL" id="MPN54039.1"/>
    </source>
</evidence>
<sequence length="84" mass="8954">MEAGEDNALVVKHRHEVEVGLLPHGSELCDERRRVPPGDILGNIAVPGQKEGDCTGLVLLRRQDALQAVDGLLGLLPGVVLEKA</sequence>
<dbReference type="EMBL" id="VSSQ01121855">
    <property type="protein sequence ID" value="MPN54039.1"/>
    <property type="molecule type" value="Genomic_DNA"/>
</dbReference>
<dbReference type="AlphaFoldDB" id="A0A645IUF2"/>
<protein>
    <submittedName>
        <fullName evidence="1">Uncharacterized protein</fullName>
    </submittedName>
</protein>
<proteinExistence type="predicted"/>
<comment type="caution">
    <text evidence="1">The sequence shown here is derived from an EMBL/GenBank/DDBJ whole genome shotgun (WGS) entry which is preliminary data.</text>
</comment>
<accession>A0A645IUF2</accession>
<reference evidence="1" key="1">
    <citation type="submission" date="2019-08" db="EMBL/GenBank/DDBJ databases">
        <authorList>
            <person name="Kucharzyk K."/>
            <person name="Murdoch R.W."/>
            <person name="Higgins S."/>
            <person name="Loffler F."/>
        </authorList>
    </citation>
    <scope>NUCLEOTIDE SEQUENCE</scope>
</reference>